<feature type="transmembrane region" description="Helical" evidence="5">
    <location>
        <begin position="78"/>
        <end position="98"/>
    </location>
</feature>
<reference evidence="6" key="2">
    <citation type="submission" date="2023-03" db="EMBL/GenBank/DDBJ databases">
        <authorList>
            <person name="Inwood S.N."/>
            <person name="Skelly J.G."/>
            <person name="Guhlin J."/>
            <person name="Harrop T.W.R."/>
            <person name="Goldson S.G."/>
            <person name="Dearden P.K."/>
        </authorList>
    </citation>
    <scope>NUCLEOTIDE SEQUENCE</scope>
    <source>
        <strain evidence="6">Lincoln</strain>
        <tissue evidence="6">Whole body</tissue>
    </source>
</reference>
<dbReference type="Proteomes" id="UP001168972">
    <property type="component" value="Unassembled WGS sequence"/>
</dbReference>
<organism evidence="6 7">
    <name type="scientific">Microctonus hyperodae</name>
    <name type="common">Parasitoid wasp</name>
    <dbReference type="NCBI Taxonomy" id="165561"/>
    <lineage>
        <taxon>Eukaryota</taxon>
        <taxon>Metazoa</taxon>
        <taxon>Ecdysozoa</taxon>
        <taxon>Arthropoda</taxon>
        <taxon>Hexapoda</taxon>
        <taxon>Insecta</taxon>
        <taxon>Pterygota</taxon>
        <taxon>Neoptera</taxon>
        <taxon>Endopterygota</taxon>
        <taxon>Hymenoptera</taxon>
        <taxon>Apocrita</taxon>
        <taxon>Ichneumonoidea</taxon>
        <taxon>Braconidae</taxon>
        <taxon>Euphorinae</taxon>
        <taxon>Microctonus</taxon>
    </lineage>
</organism>
<accession>A0AA39F558</accession>
<feature type="transmembrane region" description="Helical" evidence="5">
    <location>
        <begin position="181"/>
        <end position="204"/>
    </location>
</feature>
<evidence type="ECO:0000256" key="1">
    <source>
        <dbReference type="ARBA" id="ARBA00004141"/>
    </source>
</evidence>
<reference evidence="6" key="1">
    <citation type="journal article" date="2023" name="bioRxiv">
        <title>Scaffold-level genome assemblies of two parasitoid biocontrol wasps reveal the parthenogenesis mechanism and an associated novel virus.</title>
        <authorList>
            <person name="Inwood S."/>
            <person name="Skelly J."/>
            <person name="Guhlin J."/>
            <person name="Harrop T."/>
            <person name="Goldson S."/>
            <person name="Dearden P."/>
        </authorList>
    </citation>
    <scope>NUCLEOTIDE SEQUENCE</scope>
    <source>
        <strain evidence="6">Lincoln</strain>
        <tissue evidence="6">Whole body</tissue>
    </source>
</reference>
<keyword evidence="3 5" id="KW-1133">Transmembrane helix</keyword>
<keyword evidence="4 5" id="KW-0472">Membrane</keyword>
<dbReference type="Pfam" id="PF03619">
    <property type="entry name" value="Solute_trans_a"/>
    <property type="match status" value="1"/>
</dbReference>
<comment type="caution">
    <text evidence="6">The sequence shown here is derived from an EMBL/GenBank/DDBJ whole genome shotgun (WGS) entry which is preliminary data.</text>
</comment>
<dbReference type="InterPro" id="IPR005178">
    <property type="entry name" value="Ostalpha/TMEM184C"/>
</dbReference>
<name>A0AA39F558_MICHY</name>
<sequence length="316" mass="35754">MENYLSVNEDIPYYNYINFSCEDNIVPSAAEYITSLGAFGAIFVSIGTILTMTTIVLTGITYYQVLLQREQIEYKKNCLLILSIYPIASTCSLIALSIPRTQLLSQAVTQVALTISMYRLYLLIIDIGKRKVTKITTTAMAMAMTTPTTTTTPMLLKVGPCCCWPCLPFPNLQLNDANLSWLQIIVLQFPIVQGIFYIISLIIFMENPMIYAKAQIFLQPFSIVSILFALYGVNVAFMSFKNVNPGPDRPCGDGTILYKPEEYHTRRFAATSEPHTYKIHPRTIMCDEVQGLLMNLQTDELCCENLQIYNRFHGYI</sequence>
<keyword evidence="7" id="KW-1185">Reference proteome</keyword>
<evidence type="ECO:0000256" key="2">
    <source>
        <dbReference type="ARBA" id="ARBA00022692"/>
    </source>
</evidence>
<evidence type="ECO:0000313" key="7">
    <source>
        <dbReference type="Proteomes" id="UP001168972"/>
    </source>
</evidence>
<evidence type="ECO:0000256" key="4">
    <source>
        <dbReference type="ARBA" id="ARBA00023136"/>
    </source>
</evidence>
<keyword evidence="2 5" id="KW-0812">Transmembrane</keyword>
<dbReference type="PANTHER" id="PTHR23423">
    <property type="entry name" value="ORGANIC SOLUTE TRANSPORTER-RELATED"/>
    <property type="match status" value="1"/>
</dbReference>
<dbReference type="GO" id="GO:0016020">
    <property type="term" value="C:membrane"/>
    <property type="evidence" value="ECO:0007669"/>
    <property type="project" value="UniProtKB-SubCell"/>
</dbReference>
<feature type="transmembrane region" description="Helical" evidence="5">
    <location>
        <begin position="104"/>
        <end position="124"/>
    </location>
</feature>
<evidence type="ECO:0000256" key="5">
    <source>
        <dbReference type="SAM" id="Phobius"/>
    </source>
</evidence>
<feature type="transmembrane region" description="Helical" evidence="5">
    <location>
        <begin position="216"/>
        <end position="240"/>
    </location>
</feature>
<dbReference type="AlphaFoldDB" id="A0AA39F558"/>
<dbReference type="EMBL" id="JAQQBR010001833">
    <property type="protein sequence ID" value="KAK0163155.1"/>
    <property type="molecule type" value="Genomic_DNA"/>
</dbReference>
<comment type="subcellular location">
    <subcellularLocation>
        <location evidence="1">Membrane</location>
        <topology evidence="1">Multi-pass membrane protein</topology>
    </subcellularLocation>
</comment>
<evidence type="ECO:0000313" key="6">
    <source>
        <dbReference type="EMBL" id="KAK0163155.1"/>
    </source>
</evidence>
<protein>
    <submittedName>
        <fullName evidence="6">Uncharacterized protein</fullName>
    </submittedName>
</protein>
<gene>
    <name evidence="6" type="ORF">PV327_006863</name>
</gene>
<dbReference type="SMART" id="SM01417">
    <property type="entry name" value="Solute_trans_a"/>
    <property type="match status" value="1"/>
</dbReference>
<feature type="transmembrane region" description="Helical" evidence="5">
    <location>
        <begin position="38"/>
        <end position="66"/>
    </location>
</feature>
<proteinExistence type="predicted"/>
<evidence type="ECO:0000256" key="3">
    <source>
        <dbReference type="ARBA" id="ARBA00022989"/>
    </source>
</evidence>